<dbReference type="PANTHER" id="PTHR39181">
    <property type="entry name" value="TYROSINE-PROTEIN PHOSPHATASE YWQE"/>
    <property type="match status" value="1"/>
</dbReference>
<protein>
    <recommendedName>
        <fullName evidence="2">protein-tyrosine-phosphatase</fullName>
        <ecNumber evidence="2">3.1.3.48</ecNumber>
    </recommendedName>
</protein>
<dbReference type="AlphaFoldDB" id="A0A3E1EYR6"/>
<dbReference type="RefSeq" id="WP_116880545.1">
    <property type="nucleotide sequence ID" value="NZ_QURB01000003.1"/>
</dbReference>
<comment type="catalytic activity">
    <reaction evidence="4">
        <text>O-phospho-L-tyrosyl-[protein] + H2O = L-tyrosyl-[protein] + phosphate</text>
        <dbReference type="Rhea" id="RHEA:10684"/>
        <dbReference type="Rhea" id="RHEA-COMP:10136"/>
        <dbReference type="Rhea" id="RHEA-COMP:20101"/>
        <dbReference type="ChEBI" id="CHEBI:15377"/>
        <dbReference type="ChEBI" id="CHEBI:43474"/>
        <dbReference type="ChEBI" id="CHEBI:46858"/>
        <dbReference type="ChEBI" id="CHEBI:61978"/>
        <dbReference type="EC" id="3.1.3.48"/>
    </reaction>
</comment>
<organism evidence="5 6">
    <name type="scientific">Brumimicrobium aurantiacum</name>
    <dbReference type="NCBI Taxonomy" id="1737063"/>
    <lineage>
        <taxon>Bacteria</taxon>
        <taxon>Pseudomonadati</taxon>
        <taxon>Bacteroidota</taxon>
        <taxon>Flavobacteriia</taxon>
        <taxon>Flavobacteriales</taxon>
        <taxon>Crocinitomicaceae</taxon>
        <taxon>Brumimicrobium</taxon>
    </lineage>
</organism>
<dbReference type="GO" id="GO:0004725">
    <property type="term" value="F:protein tyrosine phosphatase activity"/>
    <property type="evidence" value="ECO:0007669"/>
    <property type="project" value="UniProtKB-EC"/>
</dbReference>
<comment type="similarity">
    <text evidence="1">Belongs to the metallo-dependent hydrolases superfamily. CpsB/CapC family.</text>
</comment>
<dbReference type="InterPro" id="IPR016195">
    <property type="entry name" value="Pol/histidinol_Pase-like"/>
</dbReference>
<proteinExistence type="inferred from homology"/>
<evidence type="ECO:0000256" key="2">
    <source>
        <dbReference type="ARBA" id="ARBA00013064"/>
    </source>
</evidence>
<evidence type="ECO:0000313" key="5">
    <source>
        <dbReference type="EMBL" id="RFC54711.1"/>
    </source>
</evidence>
<keyword evidence="6" id="KW-1185">Reference proteome</keyword>
<dbReference type="Gene3D" id="3.20.20.140">
    <property type="entry name" value="Metal-dependent hydrolases"/>
    <property type="match status" value="1"/>
</dbReference>
<accession>A0A3E1EYR6</accession>
<comment type="caution">
    <text evidence="5">The sequence shown here is derived from an EMBL/GenBank/DDBJ whole genome shotgun (WGS) entry which is preliminary data.</text>
</comment>
<sequence>MGLINSVFNTNKPIRPYYLGALRVDMHSHLIPGIDDGSQSMDQTIGMLLRMVDLGYQKIITTPHVMFDYYRNNPETILGGLKAVRAEVKRLNIPIEIEAAAEYFYDEYFLKILETEKLLTFGDRELLFEFSFGAKPNNIDELIFKIKTNGYKPVLAHYERYIFFLEEGIEPAVKMREKGVKIQMNLNSLTGHYGPAIKKQAELMLDNGIVDYLGTDCHRIEHLDILEKNLDKKYFRKLRDLSFQNKNLL</sequence>
<dbReference type="EC" id="3.1.3.48" evidence="2"/>
<evidence type="ECO:0000256" key="4">
    <source>
        <dbReference type="ARBA" id="ARBA00051722"/>
    </source>
</evidence>
<reference evidence="5 6" key="1">
    <citation type="submission" date="2018-08" db="EMBL/GenBank/DDBJ databases">
        <title>The draft genome squence of Brumimicrobium sp. N62.</title>
        <authorList>
            <person name="Du Z.-J."/>
            <person name="Luo H.-R."/>
        </authorList>
    </citation>
    <scope>NUCLEOTIDE SEQUENCE [LARGE SCALE GENOMIC DNA]</scope>
    <source>
        <strain evidence="5 6">N62</strain>
    </source>
</reference>
<dbReference type="GO" id="GO:0030145">
    <property type="term" value="F:manganese ion binding"/>
    <property type="evidence" value="ECO:0007669"/>
    <property type="project" value="InterPro"/>
</dbReference>
<dbReference type="OrthoDB" id="9788539at2"/>
<evidence type="ECO:0000256" key="1">
    <source>
        <dbReference type="ARBA" id="ARBA00005750"/>
    </source>
</evidence>
<dbReference type="EMBL" id="QURB01000003">
    <property type="protein sequence ID" value="RFC54711.1"/>
    <property type="molecule type" value="Genomic_DNA"/>
</dbReference>
<dbReference type="Pfam" id="PF19567">
    <property type="entry name" value="CpsB_CapC"/>
    <property type="match status" value="1"/>
</dbReference>
<name>A0A3E1EYR6_9FLAO</name>
<keyword evidence="3" id="KW-0378">Hydrolase</keyword>
<dbReference type="InterPro" id="IPR016667">
    <property type="entry name" value="Caps_polysacc_synth_CpsB/CapC"/>
</dbReference>
<evidence type="ECO:0000313" key="6">
    <source>
        <dbReference type="Proteomes" id="UP000257127"/>
    </source>
</evidence>
<dbReference type="Proteomes" id="UP000257127">
    <property type="component" value="Unassembled WGS sequence"/>
</dbReference>
<gene>
    <name evidence="5" type="ORF">DXU93_06915</name>
</gene>
<evidence type="ECO:0000256" key="3">
    <source>
        <dbReference type="ARBA" id="ARBA00022801"/>
    </source>
</evidence>
<dbReference type="PANTHER" id="PTHR39181:SF1">
    <property type="entry name" value="TYROSINE-PROTEIN PHOSPHATASE YWQE"/>
    <property type="match status" value="1"/>
</dbReference>
<dbReference type="SUPFAM" id="SSF89550">
    <property type="entry name" value="PHP domain-like"/>
    <property type="match status" value="1"/>
</dbReference>